<name>A0A1Y5SMZ8_9RHOB</name>
<evidence type="ECO:0000313" key="2">
    <source>
        <dbReference type="Proteomes" id="UP000193862"/>
    </source>
</evidence>
<dbReference type="AlphaFoldDB" id="A0A1Y5SMZ8"/>
<dbReference type="RefSeq" id="WP_159453221.1">
    <property type="nucleotide sequence ID" value="NZ_FWFS01000006.1"/>
</dbReference>
<dbReference type="NCBIfam" id="NF046098">
    <property type="entry name" value="RSP_7527_fam"/>
    <property type="match status" value="1"/>
</dbReference>
<accession>A0A1Y5SMZ8</accession>
<protein>
    <submittedName>
        <fullName evidence="1">Uncharacterized protein</fullName>
    </submittedName>
</protein>
<evidence type="ECO:0000313" key="1">
    <source>
        <dbReference type="EMBL" id="SLN44091.1"/>
    </source>
</evidence>
<organism evidence="1 2">
    <name type="scientific">Aquimixticola soesokkakensis</name>
    <dbReference type="NCBI Taxonomy" id="1519096"/>
    <lineage>
        <taxon>Bacteria</taxon>
        <taxon>Pseudomonadati</taxon>
        <taxon>Pseudomonadota</taxon>
        <taxon>Alphaproteobacteria</taxon>
        <taxon>Rhodobacterales</taxon>
        <taxon>Paracoccaceae</taxon>
        <taxon>Aquimixticola</taxon>
    </lineage>
</organism>
<dbReference type="EMBL" id="FWFS01000006">
    <property type="protein sequence ID" value="SLN44091.1"/>
    <property type="molecule type" value="Genomic_DNA"/>
</dbReference>
<keyword evidence="2" id="KW-1185">Reference proteome</keyword>
<gene>
    <name evidence="1" type="ORF">AQS8620_01755</name>
</gene>
<reference evidence="1 2" key="1">
    <citation type="submission" date="2017-03" db="EMBL/GenBank/DDBJ databases">
        <authorList>
            <person name="Afonso C.L."/>
            <person name="Miller P.J."/>
            <person name="Scott M.A."/>
            <person name="Spackman E."/>
            <person name="Goraichik I."/>
            <person name="Dimitrov K.M."/>
            <person name="Suarez D.L."/>
            <person name="Swayne D.E."/>
        </authorList>
    </citation>
    <scope>NUCLEOTIDE SEQUENCE [LARGE SCALE GENOMIC DNA]</scope>
    <source>
        <strain evidence="1 2">CECT 8620</strain>
    </source>
</reference>
<dbReference type="Proteomes" id="UP000193862">
    <property type="component" value="Unassembled WGS sequence"/>
</dbReference>
<sequence length="48" mass="5220">MYTPLNTADVELQARQMRAAAMRSFAVLVSAKLRDLFSVSPKGAHKAA</sequence>
<proteinExistence type="predicted"/>
<dbReference type="InterPro" id="IPR058227">
    <property type="entry name" value="RSP_7527-like"/>
</dbReference>